<dbReference type="OrthoDB" id="7596534at2"/>
<sequence length="172" mass="18035">MALARIAAPSLAALALTLSLSACGETADDTVVAESEGGMAAAPADMDILEVRHENFEGIGDAFKVIRGELENSSPDFDAIQANARIITSNAVLISDHFPEGTGPADGADTEALDTIWERPEDFSAATEQMIQASQIMLAAADSRDAAQVQAAVKELGGACKNCHDQFRLDED</sequence>
<evidence type="ECO:0000313" key="2">
    <source>
        <dbReference type="EMBL" id="ARU15794.1"/>
    </source>
</evidence>
<dbReference type="AlphaFoldDB" id="A0A1Z1FAL5"/>
<dbReference type="RefSeq" id="WP_066843909.1">
    <property type="nucleotide sequence ID" value="NZ_CP019602.1"/>
</dbReference>
<evidence type="ECO:0000313" key="3">
    <source>
        <dbReference type="Proteomes" id="UP000195807"/>
    </source>
</evidence>
<proteinExistence type="predicted"/>
<dbReference type="Pfam" id="PF01322">
    <property type="entry name" value="Cytochrom_C_2"/>
    <property type="match status" value="1"/>
</dbReference>
<dbReference type="EMBL" id="CP019602">
    <property type="protein sequence ID" value="ARU15794.1"/>
    <property type="molecule type" value="Genomic_DNA"/>
</dbReference>
<accession>A0A1Z1FAL5</accession>
<dbReference type="PROSITE" id="PS51009">
    <property type="entry name" value="CYTCII"/>
    <property type="match status" value="1"/>
</dbReference>
<dbReference type="InterPro" id="IPR010980">
    <property type="entry name" value="Cyt_c/b562"/>
</dbReference>
<dbReference type="Proteomes" id="UP000195807">
    <property type="component" value="Chromosome"/>
</dbReference>
<dbReference type="InterPro" id="IPR015984">
    <property type="entry name" value="Cyt_c_prime_subgr"/>
</dbReference>
<dbReference type="PROSITE" id="PS51257">
    <property type="entry name" value="PROKAR_LIPOPROTEIN"/>
    <property type="match status" value="1"/>
</dbReference>
<reference evidence="2 3" key="1">
    <citation type="submission" date="2017-01" db="EMBL/GenBank/DDBJ databases">
        <title>Complete genome sequence of esterase-producing bacterium Croceicoccus marinus E4A9.</title>
        <authorList>
            <person name="Wu Y.-H."/>
            <person name="Cheng H."/>
            <person name="Xu L."/>
            <person name="Huo Y.-Y."/>
            <person name="Wang C.-S."/>
            <person name="Xu X.-W."/>
        </authorList>
    </citation>
    <scope>NUCLEOTIDE SEQUENCE [LARGE SCALE GENOMIC DNA]</scope>
    <source>
        <strain evidence="2 3">E4A9</strain>
    </source>
</reference>
<dbReference type="InterPro" id="IPR002321">
    <property type="entry name" value="Cyt_c_II"/>
</dbReference>
<dbReference type="GO" id="GO:0022900">
    <property type="term" value="P:electron transport chain"/>
    <property type="evidence" value="ECO:0007669"/>
    <property type="project" value="InterPro"/>
</dbReference>
<keyword evidence="3" id="KW-1185">Reference proteome</keyword>
<gene>
    <name evidence="2" type="ORF">A9D14_05855</name>
</gene>
<organism evidence="2 3">
    <name type="scientific">Croceicoccus marinus</name>
    <dbReference type="NCBI Taxonomy" id="450378"/>
    <lineage>
        <taxon>Bacteria</taxon>
        <taxon>Pseudomonadati</taxon>
        <taxon>Pseudomonadota</taxon>
        <taxon>Alphaproteobacteria</taxon>
        <taxon>Sphingomonadales</taxon>
        <taxon>Erythrobacteraceae</taxon>
        <taxon>Croceicoccus</taxon>
    </lineage>
</organism>
<keyword evidence="1" id="KW-0732">Signal</keyword>
<evidence type="ECO:0008006" key="4">
    <source>
        <dbReference type="Google" id="ProtNLM"/>
    </source>
</evidence>
<dbReference type="GO" id="GO:0020037">
    <property type="term" value="F:heme binding"/>
    <property type="evidence" value="ECO:0007669"/>
    <property type="project" value="InterPro"/>
</dbReference>
<dbReference type="STRING" id="450378.GCA_001661675_01169"/>
<evidence type="ECO:0000256" key="1">
    <source>
        <dbReference type="SAM" id="SignalP"/>
    </source>
</evidence>
<name>A0A1Z1FAL5_9SPHN</name>
<dbReference type="PRINTS" id="PR00608">
    <property type="entry name" value="CYTCHROMECII"/>
</dbReference>
<dbReference type="GO" id="GO:0009055">
    <property type="term" value="F:electron transfer activity"/>
    <property type="evidence" value="ECO:0007669"/>
    <property type="project" value="InterPro"/>
</dbReference>
<feature type="signal peptide" evidence="1">
    <location>
        <begin position="1"/>
        <end position="24"/>
    </location>
</feature>
<dbReference type="Gene3D" id="1.20.120.10">
    <property type="entry name" value="Cytochrome c/b562"/>
    <property type="match status" value="1"/>
</dbReference>
<dbReference type="SUPFAM" id="SSF47175">
    <property type="entry name" value="Cytochromes"/>
    <property type="match status" value="1"/>
</dbReference>
<dbReference type="GO" id="GO:0005506">
    <property type="term" value="F:iron ion binding"/>
    <property type="evidence" value="ECO:0007669"/>
    <property type="project" value="InterPro"/>
</dbReference>
<feature type="chain" id="PRO_5011791596" description="Cytochrome c" evidence="1">
    <location>
        <begin position="25"/>
        <end position="172"/>
    </location>
</feature>
<dbReference type="KEGG" id="cman:A9D14_05855"/>
<protein>
    <recommendedName>
        <fullName evidence="4">Cytochrome c</fullName>
    </recommendedName>
</protein>